<comment type="caution">
    <text evidence="1">The sequence shown here is derived from an EMBL/GenBank/DDBJ whole genome shotgun (WGS) entry which is preliminary data.</text>
</comment>
<gene>
    <name evidence="1" type="ORF">S12H4_50673</name>
</gene>
<dbReference type="AlphaFoldDB" id="X1UW77"/>
<organism evidence="1">
    <name type="scientific">marine sediment metagenome</name>
    <dbReference type="NCBI Taxonomy" id="412755"/>
    <lineage>
        <taxon>unclassified sequences</taxon>
        <taxon>metagenomes</taxon>
        <taxon>ecological metagenomes</taxon>
    </lineage>
</organism>
<protein>
    <recommendedName>
        <fullName evidence="2">HTH merR-type domain-containing protein</fullName>
    </recommendedName>
</protein>
<feature type="non-terminal residue" evidence="1">
    <location>
        <position position="44"/>
    </location>
</feature>
<sequence length="44" mass="5077">MPKRIMKTKFYLIEDLVDILGLTKESIRLYVKAGRIHGIKIGSM</sequence>
<dbReference type="EMBL" id="BARW01031939">
    <property type="protein sequence ID" value="GAJ07852.1"/>
    <property type="molecule type" value="Genomic_DNA"/>
</dbReference>
<reference evidence="1" key="1">
    <citation type="journal article" date="2014" name="Front. Microbiol.">
        <title>High frequency of phylogenetically diverse reductive dehalogenase-homologous genes in deep subseafloor sedimentary metagenomes.</title>
        <authorList>
            <person name="Kawai M."/>
            <person name="Futagami T."/>
            <person name="Toyoda A."/>
            <person name="Takaki Y."/>
            <person name="Nishi S."/>
            <person name="Hori S."/>
            <person name="Arai W."/>
            <person name="Tsubouchi T."/>
            <person name="Morono Y."/>
            <person name="Uchiyama I."/>
            <person name="Ito T."/>
            <person name="Fujiyama A."/>
            <person name="Inagaki F."/>
            <person name="Takami H."/>
        </authorList>
    </citation>
    <scope>NUCLEOTIDE SEQUENCE</scope>
    <source>
        <strain evidence="1">Expedition CK06-06</strain>
    </source>
</reference>
<accession>X1UW77</accession>
<evidence type="ECO:0000313" key="1">
    <source>
        <dbReference type="EMBL" id="GAJ07852.1"/>
    </source>
</evidence>
<evidence type="ECO:0008006" key="2">
    <source>
        <dbReference type="Google" id="ProtNLM"/>
    </source>
</evidence>
<proteinExistence type="predicted"/>
<name>X1UW77_9ZZZZ</name>